<dbReference type="AlphaFoldDB" id="A0A8J7VTN3"/>
<organism evidence="2">
    <name type="scientific">Coralloluteibacterium stylophorae</name>
    <dbReference type="NCBI Taxonomy" id="1776034"/>
    <lineage>
        <taxon>Bacteria</taxon>
        <taxon>Pseudomonadati</taxon>
        <taxon>Pseudomonadota</taxon>
        <taxon>Gammaproteobacteria</taxon>
        <taxon>Lysobacterales</taxon>
        <taxon>Lysobacteraceae</taxon>
        <taxon>Coralloluteibacterium</taxon>
    </lineage>
</organism>
<protein>
    <submittedName>
        <fullName evidence="2">Uncharacterized protein</fullName>
    </submittedName>
</protein>
<evidence type="ECO:0000313" key="2">
    <source>
        <dbReference type="EMBL" id="MBR0561689.1"/>
    </source>
</evidence>
<proteinExistence type="predicted"/>
<feature type="region of interest" description="Disordered" evidence="1">
    <location>
        <begin position="47"/>
        <end position="71"/>
    </location>
</feature>
<sequence>MNTLTRSLAAARHARIRGSTGERALRIGLLMLASLCLAGCSCGRDPAPEPPAAAPGATVEQAAPAEPVAASAPDPQALLAQERTTTALMAAVSTVHAYLAALTRRDMAAADGFWVGGHPPAPAGDGSLRAIDDLRSAQIRNGRARPLDAETPPRSIEVPIRLRVQAASGSRRIEGWYRVTADPSGAGWRISDAALQPVLE</sequence>
<dbReference type="EMBL" id="JAGQFT010000018">
    <property type="protein sequence ID" value="MBR0561689.1"/>
    <property type="molecule type" value="Genomic_DNA"/>
</dbReference>
<evidence type="ECO:0000256" key="1">
    <source>
        <dbReference type="SAM" id="MobiDB-lite"/>
    </source>
</evidence>
<feature type="compositionally biased region" description="Low complexity" evidence="1">
    <location>
        <begin position="54"/>
        <end position="71"/>
    </location>
</feature>
<name>A0A8J7VTN3_9GAMM</name>
<accession>A0A8J7VTN3</accession>
<reference evidence="2" key="1">
    <citation type="submission" date="2021-04" db="EMBL/GenBank/DDBJ databases">
        <authorList>
            <person name="Karlyshev A.V."/>
        </authorList>
    </citation>
    <scope>NUCLEOTIDE SEQUENCE</scope>
    <source>
        <strain evidence="2">LMG 29479</strain>
    </source>
</reference>
<comment type="caution">
    <text evidence="2">The sequence shown here is derived from an EMBL/GenBank/DDBJ whole genome shotgun (WGS) entry which is preliminary data.</text>
</comment>
<gene>
    <name evidence="2" type="ORF">KB893_04025</name>
</gene>